<dbReference type="PANTHER" id="PTHR35733">
    <property type="entry name" value="OS02G0307800 PROTEIN"/>
    <property type="match status" value="1"/>
</dbReference>
<name>A0A9P1EEJ5_CUSEU</name>
<dbReference type="InterPro" id="IPR021434">
    <property type="entry name" value="DUF3082"/>
</dbReference>
<feature type="transmembrane region" description="Helical" evidence="2">
    <location>
        <begin position="97"/>
        <end position="117"/>
    </location>
</feature>
<feature type="compositionally biased region" description="Polar residues" evidence="1">
    <location>
        <begin position="259"/>
        <end position="270"/>
    </location>
</feature>
<feature type="transmembrane region" description="Helical" evidence="2">
    <location>
        <begin position="209"/>
        <end position="231"/>
    </location>
</feature>
<sequence>MSQAQYSSFSIFPFLHPLKPSFSPSNLSVYRRIKPLRPARAQNIRPAPPEPWLADAQDEPTTPTVNAPAPLLSEEGPIELPSSTPSIFASSDDPNPIQSAASLLLTGSLSVFLFRFLRRRAMRAKEMRLRSSGVKKISKDDAIESLKAITPTPVDPQASPREAIVGGLIAGVVALILYKFTTTIESSLSQQPLSDNYSARQITITIRTIINGLCYLATFVFGMNSIGLFLYSVNLALNSLSGDSTTSQDTKKERDEQLSSDTLVNRSEGNMSRDDIASDSTN</sequence>
<keyword evidence="4" id="KW-1185">Reference proteome</keyword>
<protein>
    <recommendedName>
        <fullName evidence="5">Transmembrane protein</fullName>
    </recommendedName>
</protein>
<feature type="region of interest" description="Disordered" evidence="1">
    <location>
        <begin position="42"/>
        <end position="64"/>
    </location>
</feature>
<comment type="caution">
    <text evidence="3">The sequence shown here is derived from an EMBL/GenBank/DDBJ whole genome shotgun (WGS) entry which is preliminary data.</text>
</comment>
<evidence type="ECO:0008006" key="5">
    <source>
        <dbReference type="Google" id="ProtNLM"/>
    </source>
</evidence>
<keyword evidence="2" id="KW-1133">Transmembrane helix</keyword>
<feature type="region of interest" description="Disordered" evidence="1">
    <location>
        <begin position="243"/>
        <end position="282"/>
    </location>
</feature>
<evidence type="ECO:0000313" key="4">
    <source>
        <dbReference type="Proteomes" id="UP001152484"/>
    </source>
</evidence>
<keyword evidence="2" id="KW-0812">Transmembrane</keyword>
<reference evidence="3" key="1">
    <citation type="submission" date="2022-07" db="EMBL/GenBank/DDBJ databases">
        <authorList>
            <person name="Macas J."/>
            <person name="Novak P."/>
            <person name="Neumann P."/>
        </authorList>
    </citation>
    <scope>NUCLEOTIDE SEQUENCE</scope>
</reference>
<evidence type="ECO:0000256" key="1">
    <source>
        <dbReference type="SAM" id="MobiDB-lite"/>
    </source>
</evidence>
<proteinExistence type="predicted"/>
<evidence type="ECO:0000256" key="2">
    <source>
        <dbReference type="SAM" id="Phobius"/>
    </source>
</evidence>
<accession>A0A9P1EEJ5</accession>
<dbReference type="Pfam" id="PF11282">
    <property type="entry name" value="DUF3082"/>
    <property type="match status" value="1"/>
</dbReference>
<dbReference type="AlphaFoldDB" id="A0A9P1EEJ5"/>
<dbReference type="Proteomes" id="UP001152484">
    <property type="component" value="Unassembled WGS sequence"/>
</dbReference>
<dbReference type="EMBL" id="CAMAPE010000038">
    <property type="protein sequence ID" value="CAH9100017.1"/>
    <property type="molecule type" value="Genomic_DNA"/>
</dbReference>
<evidence type="ECO:0000313" key="3">
    <source>
        <dbReference type="EMBL" id="CAH9100017.1"/>
    </source>
</evidence>
<dbReference type="GO" id="GO:0009535">
    <property type="term" value="C:chloroplast thylakoid membrane"/>
    <property type="evidence" value="ECO:0007669"/>
    <property type="project" value="TreeGrafter"/>
</dbReference>
<dbReference type="OrthoDB" id="5296at2759"/>
<keyword evidence="2" id="KW-0472">Membrane</keyword>
<dbReference type="PANTHER" id="PTHR35733:SF1">
    <property type="entry name" value="OS02G0307800 PROTEIN"/>
    <property type="match status" value="1"/>
</dbReference>
<organism evidence="3 4">
    <name type="scientific">Cuscuta europaea</name>
    <name type="common">European dodder</name>
    <dbReference type="NCBI Taxonomy" id="41803"/>
    <lineage>
        <taxon>Eukaryota</taxon>
        <taxon>Viridiplantae</taxon>
        <taxon>Streptophyta</taxon>
        <taxon>Embryophyta</taxon>
        <taxon>Tracheophyta</taxon>
        <taxon>Spermatophyta</taxon>
        <taxon>Magnoliopsida</taxon>
        <taxon>eudicotyledons</taxon>
        <taxon>Gunneridae</taxon>
        <taxon>Pentapetalae</taxon>
        <taxon>asterids</taxon>
        <taxon>lamiids</taxon>
        <taxon>Solanales</taxon>
        <taxon>Convolvulaceae</taxon>
        <taxon>Cuscuteae</taxon>
        <taxon>Cuscuta</taxon>
        <taxon>Cuscuta subgen. Cuscuta</taxon>
    </lineage>
</organism>
<gene>
    <name evidence="3" type="ORF">CEURO_LOCUS14734</name>
</gene>